<proteinExistence type="predicted"/>
<dbReference type="RefSeq" id="WP_248736165.1">
    <property type="nucleotide sequence ID" value="NZ_CALBWS010000021.1"/>
</dbReference>
<dbReference type="PANTHER" id="PTHR33408">
    <property type="entry name" value="TRANSPOSASE"/>
    <property type="match status" value="1"/>
</dbReference>
<evidence type="ECO:0000313" key="5">
    <source>
        <dbReference type="Proteomes" id="UP000838308"/>
    </source>
</evidence>
<accession>A0ABM9EUS8</accession>
<keyword evidence="5" id="KW-1185">Reference proteome</keyword>
<dbReference type="InterPro" id="IPR047629">
    <property type="entry name" value="IS1182_transpos"/>
</dbReference>
<organism evidence="4 5">
    <name type="scientific">Neobacillus rhizosphaerae</name>
    <dbReference type="NCBI Taxonomy" id="2880965"/>
    <lineage>
        <taxon>Bacteria</taxon>
        <taxon>Bacillati</taxon>
        <taxon>Bacillota</taxon>
        <taxon>Bacilli</taxon>
        <taxon>Bacillales</taxon>
        <taxon>Bacillaceae</taxon>
        <taxon>Neobacillus</taxon>
    </lineage>
</organism>
<evidence type="ECO:0000313" key="4">
    <source>
        <dbReference type="EMBL" id="CAH2715891.1"/>
    </source>
</evidence>
<protein>
    <submittedName>
        <fullName evidence="4">IS1182 family transposase ISPa7</fullName>
    </submittedName>
</protein>
<feature type="domain" description="Transposase InsH N-terminal" evidence="2">
    <location>
        <begin position="19"/>
        <end position="110"/>
    </location>
</feature>
<comment type="caution">
    <text evidence="4">The sequence shown here is derived from an EMBL/GenBank/DDBJ whole genome shotgun (WGS) entry which is preliminary data.</text>
</comment>
<name>A0ABM9EUS8_9BACI</name>
<dbReference type="Pfam" id="PF13751">
    <property type="entry name" value="DDE_Tnp_1_6"/>
    <property type="match status" value="1"/>
</dbReference>
<gene>
    <name evidence="4" type="ORF">BACCIP111895_03075</name>
</gene>
<dbReference type="EMBL" id="CALBWS010000021">
    <property type="protein sequence ID" value="CAH2715891.1"/>
    <property type="molecule type" value="Genomic_DNA"/>
</dbReference>
<evidence type="ECO:0000259" key="2">
    <source>
        <dbReference type="Pfam" id="PF05598"/>
    </source>
</evidence>
<dbReference type="InterPro" id="IPR025668">
    <property type="entry name" value="Tnp_DDE_dom"/>
</dbReference>
<reference evidence="4" key="1">
    <citation type="submission" date="2022-04" db="EMBL/GenBank/DDBJ databases">
        <authorList>
            <person name="Criscuolo A."/>
        </authorList>
    </citation>
    <scope>NUCLEOTIDE SEQUENCE</scope>
    <source>
        <strain evidence="4">CIP111895</strain>
    </source>
</reference>
<evidence type="ECO:0000256" key="1">
    <source>
        <dbReference type="SAM" id="Coils"/>
    </source>
</evidence>
<dbReference type="PANTHER" id="PTHR33408:SF2">
    <property type="entry name" value="TRANSPOSASE DDE DOMAIN-CONTAINING PROTEIN"/>
    <property type="match status" value="1"/>
</dbReference>
<sequence>MPFIIGEERNQITLFPYTLDDYVSEDNPVRVIDAYIDSLDLEKLGFVIYSGNRSGQKPYRRQDLLKLFIYCYMNKIRSSRLMETEATRNIELMWLIGKIKPDHGTISSFMKINKKAIKQLFKEFTLMLKGFGLIDGILVAIDGTKIKANSAKNKHFNENIIKEKLEYYEAKIEEYINDVLNTTDDESLKQKINDKIECYQDRIKNLNAIKEELKEQGKKQVCLTDSDVKSMKNNGKFEVCFNVQAVVDNKNKLIVDFEVVNDVNDQGQLSNMVKKANEVFEDQNITALADTGYFNMSEIVEVVDERTEILIKPQKGKQQKVENGFDKSNFKYDQINDAFICPMGYCLNFKWNGKQNGKDFKRYTCVNFNECGKKEMCTSAKGGRSIIRFKDEEIIDQVTENTIKKYHIYKKRGSIIEHLFGTIKRHFGYTYFLTRGLESVNTEVSFICLAYNFKRLINIIGVKELIRKFRGGIAPILHVFYEIILF</sequence>
<evidence type="ECO:0000259" key="3">
    <source>
        <dbReference type="Pfam" id="PF13751"/>
    </source>
</evidence>
<dbReference type="InterPro" id="IPR008490">
    <property type="entry name" value="Transposase_InsH_N"/>
</dbReference>
<feature type="domain" description="Transposase DDE" evidence="3">
    <location>
        <begin position="340"/>
        <end position="457"/>
    </location>
</feature>
<keyword evidence="1" id="KW-0175">Coiled coil</keyword>
<feature type="coiled-coil region" evidence="1">
    <location>
        <begin position="189"/>
        <end position="216"/>
    </location>
</feature>
<dbReference type="Proteomes" id="UP000838308">
    <property type="component" value="Unassembled WGS sequence"/>
</dbReference>
<dbReference type="Pfam" id="PF05598">
    <property type="entry name" value="DUF772"/>
    <property type="match status" value="1"/>
</dbReference>
<dbReference type="NCBIfam" id="NF033551">
    <property type="entry name" value="transpos_IS1182"/>
    <property type="match status" value="1"/>
</dbReference>